<dbReference type="STRING" id="543379.A0A232ETT1"/>
<evidence type="ECO:0000259" key="18">
    <source>
        <dbReference type="PROSITE" id="PS51036"/>
    </source>
</evidence>
<dbReference type="GO" id="GO:0003677">
    <property type="term" value="F:DNA binding"/>
    <property type="evidence" value="ECO:0007669"/>
    <property type="project" value="InterPro"/>
</dbReference>
<dbReference type="GO" id="GO:0004843">
    <property type="term" value="F:cysteine-type deubiquitinase activity"/>
    <property type="evidence" value="ECO:0007669"/>
    <property type="project" value="UniProtKB-EC"/>
</dbReference>
<evidence type="ECO:0000256" key="10">
    <source>
        <dbReference type="ARBA" id="ARBA00022771"/>
    </source>
</evidence>
<dbReference type="AlphaFoldDB" id="A0A232ETT1"/>
<gene>
    <name evidence="19" type="ORF">TSAR_014022</name>
</gene>
<evidence type="ECO:0000256" key="4">
    <source>
        <dbReference type="ARBA" id="ARBA00005865"/>
    </source>
</evidence>
<keyword evidence="6" id="KW-0963">Cytoplasm</keyword>
<evidence type="ECO:0000256" key="2">
    <source>
        <dbReference type="ARBA" id="ARBA00004123"/>
    </source>
</evidence>
<dbReference type="PANTHER" id="PTHR13367">
    <property type="entry name" value="UBIQUITIN THIOESTERASE"/>
    <property type="match status" value="1"/>
</dbReference>
<evidence type="ECO:0000313" key="19">
    <source>
        <dbReference type="EMBL" id="OXU21770.1"/>
    </source>
</evidence>
<keyword evidence="7" id="KW-0597">Phosphoprotein</keyword>
<dbReference type="GO" id="GO:0071108">
    <property type="term" value="P:protein K48-linked deubiquitination"/>
    <property type="evidence" value="ECO:0007669"/>
    <property type="project" value="TreeGrafter"/>
</dbReference>
<comment type="caution">
    <text evidence="19">The sequence shown here is derived from an EMBL/GenBank/DDBJ whole genome shotgun (WGS) entry which is preliminary data.</text>
</comment>
<reference evidence="19 20" key="1">
    <citation type="journal article" date="2017" name="Curr. Biol.">
        <title>The Evolution of Venom by Co-option of Single-Copy Genes.</title>
        <authorList>
            <person name="Martinson E.O."/>
            <person name="Mrinalini"/>
            <person name="Kelkar Y.D."/>
            <person name="Chang C.H."/>
            <person name="Werren J.H."/>
        </authorList>
    </citation>
    <scope>NUCLEOTIDE SEQUENCE [LARGE SCALE GENOMIC DNA]</scope>
    <source>
        <strain evidence="19 20">Alberta</strain>
        <tissue evidence="19">Whole body</tissue>
    </source>
</reference>
<dbReference type="PROSITE" id="PS51036">
    <property type="entry name" value="ZF_A20"/>
    <property type="match status" value="1"/>
</dbReference>
<dbReference type="CDD" id="cd22768">
    <property type="entry name" value="OTU_OTUD7"/>
    <property type="match status" value="1"/>
</dbReference>
<evidence type="ECO:0000313" key="20">
    <source>
        <dbReference type="Proteomes" id="UP000215335"/>
    </source>
</evidence>
<dbReference type="GO" id="GO:0008270">
    <property type="term" value="F:zinc ion binding"/>
    <property type="evidence" value="ECO:0007669"/>
    <property type="project" value="UniProtKB-KW"/>
</dbReference>
<dbReference type="Gene3D" id="4.10.240.30">
    <property type="match status" value="1"/>
</dbReference>
<keyword evidence="13" id="KW-0788">Thiol protease</keyword>
<protein>
    <recommendedName>
        <fullName evidence="5">ubiquitinyl hydrolase 1</fullName>
        <ecNumber evidence="5">3.4.19.12</ecNumber>
    </recommendedName>
</protein>
<dbReference type="Pfam" id="PF01754">
    <property type="entry name" value="zf-A20"/>
    <property type="match status" value="1"/>
</dbReference>
<dbReference type="GO" id="GO:0005737">
    <property type="term" value="C:cytoplasm"/>
    <property type="evidence" value="ECO:0007669"/>
    <property type="project" value="UniProtKB-SubCell"/>
</dbReference>
<evidence type="ECO:0000256" key="16">
    <source>
        <dbReference type="SAM" id="MobiDB-lite"/>
    </source>
</evidence>
<keyword evidence="14" id="KW-0862">Zinc</keyword>
<dbReference type="GO" id="GO:0071947">
    <property type="term" value="P:protein deubiquitination involved in ubiquitin-dependent protein catabolic process"/>
    <property type="evidence" value="ECO:0007669"/>
    <property type="project" value="TreeGrafter"/>
</dbReference>
<name>A0A232ETT1_9HYME</name>
<dbReference type="Proteomes" id="UP000215335">
    <property type="component" value="Unassembled WGS sequence"/>
</dbReference>
<dbReference type="Pfam" id="PF02338">
    <property type="entry name" value="OTU"/>
    <property type="match status" value="1"/>
</dbReference>
<evidence type="ECO:0000256" key="11">
    <source>
        <dbReference type="ARBA" id="ARBA00022786"/>
    </source>
</evidence>
<evidence type="ECO:0000256" key="14">
    <source>
        <dbReference type="ARBA" id="ARBA00022833"/>
    </source>
</evidence>
<evidence type="ECO:0000256" key="3">
    <source>
        <dbReference type="ARBA" id="ARBA00004496"/>
    </source>
</evidence>
<feature type="domain" description="OTU" evidence="17">
    <location>
        <begin position="119"/>
        <end position="287"/>
    </location>
</feature>
<evidence type="ECO:0000256" key="6">
    <source>
        <dbReference type="ARBA" id="ARBA00022490"/>
    </source>
</evidence>
<dbReference type="EC" id="3.4.19.12" evidence="5"/>
<dbReference type="GO" id="GO:0005634">
    <property type="term" value="C:nucleus"/>
    <property type="evidence" value="ECO:0007669"/>
    <property type="project" value="UniProtKB-SubCell"/>
</dbReference>
<accession>A0A232ETT1</accession>
<comment type="similarity">
    <text evidence="4">Belongs to the peptidase C64 family.</text>
</comment>
<comment type="catalytic activity">
    <reaction evidence="1">
        <text>Thiol-dependent hydrolysis of ester, thioester, amide, peptide and isopeptide bonds formed by the C-terminal Gly of ubiquitin (a 76-residue protein attached to proteins as an intracellular targeting signal).</text>
        <dbReference type="EC" id="3.4.19.12"/>
    </reaction>
</comment>
<dbReference type="GO" id="GO:0035871">
    <property type="term" value="P:protein K11-linked deubiquitination"/>
    <property type="evidence" value="ECO:0007669"/>
    <property type="project" value="TreeGrafter"/>
</dbReference>
<dbReference type="GO" id="GO:0070536">
    <property type="term" value="P:protein K63-linked deubiquitination"/>
    <property type="evidence" value="ECO:0007669"/>
    <property type="project" value="TreeGrafter"/>
</dbReference>
<dbReference type="PANTHER" id="PTHR13367:SF27">
    <property type="entry name" value="OTU DOMAIN-CONTAINING PROTEIN"/>
    <property type="match status" value="1"/>
</dbReference>
<evidence type="ECO:0000256" key="7">
    <source>
        <dbReference type="ARBA" id="ARBA00022553"/>
    </source>
</evidence>
<keyword evidence="11" id="KW-0833">Ubl conjugation pathway</keyword>
<keyword evidence="20" id="KW-1185">Reference proteome</keyword>
<evidence type="ECO:0000256" key="13">
    <source>
        <dbReference type="ARBA" id="ARBA00022807"/>
    </source>
</evidence>
<keyword evidence="8" id="KW-0645">Protease</keyword>
<dbReference type="SMART" id="SM00259">
    <property type="entry name" value="ZnF_A20"/>
    <property type="match status" value="1"/>
</dbReference>
<dbReference type="InterPro" id="IPR003323">
    <property type="entry name" value="OTU_dom"/>
</dbReference>
<feature type="domain" description="A20-type" evidence="18">
    <location>
        <begin position="522"/>
        <end position="555"/>
    </location>
</feature>
<dbReference type="InterPro" id="IPR002653">
    <property type="entry name" value="Znf_A20"/>
</dbReference>
<keyword evidence="10" id="KW-0863">Zinc-finger</keyword>
<dbReference type="EMBL" id="NNAY01002226">
    <property type="protein sequence ID" value="OXU21770.1"/>
    <property type="molecule type" value="Genomic_DNA"/>
</dbReference>
<evidence type="ECO:0000256" key="5">
    <source>
        <dbReference type="ARBA" id="ARBA00012759"/>
    </source>
</evidence>
<keyword evidence="9" id="KW-0479">Metal-binding</keyword>
<keyword evidence="12" id="KW-0378">Hydrolase</keyword>
<dbReference type="InterPro" id="IPR051346">
    <property type="entry name" value="OTU_Deubiquitinase"/>
</dbReference>
<evidence type="ECO:0000256" key="9">
    <source>
        <dbReference type="ARBA" id="ARBA00022723"/>
    </source>
</evidence>
<dbReference type="Gene3D" id="3.90.70.80">
    <property type="match status" value="1"/>
</dbReference>
<evidence type="ECO:0000256" key="12">
    <source>
        <dbReference type="ARBA" id="ARBA00022801"/>
    </source>
</evidence>
<comment type="subcellular location">
    <subcellularLocation>
        <location evidence="3">Cytoplasm</location>
    </subcellularLocation>
    <subcellularLocation>
        <location evidence="2">Nucleus</location>
    </subcellularLocation>
</comment>
<dbReference type="OrthoDB" id="10064699at2759"/>
<dbReference type="PROSITE" id="PS50802">
    <property type="entry name" value="OTU"/>
    <property type="match status" value="1"/>
</dbReference>
<dbReference type="GO" id="GO:0070530">
    <property type="term" value="F:K63-linked polyubiquitin modification-dependent protein binding"/>
    <property type="evidence" value="ECO:0007669"/>
    <property type="project" value="TreeGrafter"/>
</dbReference>
<evidence type="ECO:0000256" key="1">
    <source>
        <dbReference type="ARBA" id="ARBA00000707"/>
    </source>
</evidence>
<evidence type="ECO:0000256" key="8">
    <source>
        <dbReference type="ARBA" id="ARBA00022670"/>
    </source>
</evidence>
<keyword evidence="15" id="KW-0539">Nucleus</keyword>
<proteinExistence type="inferred from homology"/>
<evidence type="ECO:0000256" key="15">
    <source>
        <dbReference type="ARBA" id="ARBA00023242"/>
    </source>
</evidence>
<organism evidence="19 20">
    <name type="scientific">Trichomalopsis sarcophagae</name>
    <dbReference type="NCBI Taxonomy" id="543379"/>
    <lineage>
        <taxon>Eukaryota</taxon>
        <taxon>Metazoa</taxon>
        <taxon>Ecdysozoa</taxon>
        <taxon>Arthropoda</taxon>
        <taxon>Hexapoda</taxon>
        <taxon>Insecta</taxon>
        <taxon>Pterygota</taxon>
        <taxon>Neoptera</taxon>
        <taxon>Endopterygota</taxon>
        <taxon>Hymenoptera</taxon>
        <taxon>Apocrita</taxon>
        <taxon>Proctotrupomorpha</taxon>
        <taxon>Chalcidoidea</taxon>
        <taxon>Pteromalidae</taxon>
        <taxon>Pteromalinae</taxon>
        <taxon>Trichomalopsis</taxon>
    </lineage>
</organism>
<feature type="region of interest" description="Disordered" evidence="16">
    <location>
        <begin position="22"/>
        <end position="41"/>
    </location>
</feature>
<evidence type="ECO:0000259" key="17">
    <source>
        <dbReference type="PROSITE" id="PS50802"/>
    </source>
</evidence>
<sequence>MSLHDTAMSGALSMYDALNQEGGSSGNSLQPPEAGATKKLARGISRATENADIVTHARLQLALGSIDTPEFTFSLPDLSIYPDDFRQFLEKDLIEGGCLASLEAAGRLNWWCGGKNRVLWPLATTGDGNCLLHAASLGMWGFHDRELTLRDTLHNTLSKGEYRLALFRRWRWRQLGLNAVAGLTYTEAEWVAEWQAIVDMASTHPRNQMSTSYQSLEEIHVLALAHILRRPIIVIAETMLRDSEGVALAPIPFGGIYLPLEVPPPRCHRTPLLLAYHSAHFSPLVTVDSSSDPSEGSIEGYSIPLVDPDTGQLYPILFAVDPGPDWVWTASQDLLACQPDTMEILIKEYLDCEYQVFTPDEIDRLSESDAAKSKTAKQLMGVAKQFGSIGKSVSKKIWFMNRRPKSPPSSNSGGYGDTLLCVRIRSRRHQYADQMLQNYLESAHARYLQDHQGNNPGSEMNYGAGKSKFYAASDSNSHASVSKLPATNHKKDGTLYLSRSTFYNDQVLPEEPKTDLRGNIDSDLVKRCRTQDCKFFGSPENQYYCSQCWADRRQR</sequence>